<dbReference type="EMBL" id="RQFT01000016">
    <property type="protein sequence ID" value="TGL01900.1"/>
    <property type="molecule type" value="Genomic_DNA"/>
</dbReference>
<dbReference type="RefSeq" id="WP_135771995.1">
    <property type="nucleotide sequence ID" value="NZ_RQFT01000016.1"/>
</dbReference>
<keyword evidence="1" id="KW-1133">Transmembrane helix</keyword>
<sequence>MNNWFEHNQTKSIIAYTLLIAASSISATYFIIDQQKVEILQSKISFLERESDSIRKENDYLRRLLNEIPNAIPFLINKNKELSDQIYNFKRETQENKINNENTDIKDSEYSVKKRKKVGVAYLDPKTNISFCVTYINYSREGTITLSPPNDYPFTIKNISAGYSWNYNYKGKKYKIFLLELDYIASEYEFELKEYK</sequence>
<name>A0A7I0HMG7_9LEPT</name>
<accession>A0A7I0HMG7</accession>
<keyword evidence="1" id="KW-0812">Transmembrane</keyword>
<keyword evidence="1" id="KW-0472">Membrane</keyword>
<reference evidence="2 3" key="1">
    <citation type="journal article" date="2019" name="PLoS Negl. Trop. Dis.">
        <title>Revisiting the worldwide diversity of Leptospira species in the environment.</title>
        <authorList>
            <person name="Vincent A.T."/>
            <person name="Schiettekatte O."/>
            <person name="Bourhy P."/>
            <person name="Veyrier F.J."/>
            <person name="Picardeau M."/>
        </authorList>
    </citation>
    <scope>NUCLEOTIDE SEQUENCE [LARGE SCALE GENOMIC DNA]</scope>
    <source>
        <strain evidence="2 3">201800273</strain>
    </source>
</reference>
<evidence type="ECO:0000313" key="3">
    <source>
        <dbReference type="Proteomes" id="UP000297641"/>
    </source>
</evidence>
<comment type="caution">
    <text evidence="2">The sequence shown here is derived from an EMBL/GenBank/DDBJ whole genome shotgun (WGS) entry which is preliminary data.</text>
</comment>
<gene>
    <name evidence="2" type="ORF">EHQ43_18530</name>
</gene>
<protein>
    <submittedName>
        <fullName evidence="2">Uncharacterized protein</fullName>
    </submittedName>
</protein>
<feature type="transmembrane region" description="Helical" evidence="1">
    <location>
        <begin position="13"/>
        <end position="32"/>
    </location>
</feature>
<evidence type="ECO:0000256" key="1">
    <source>
        <dbReference type="SAM" id="Phobius"/>
    </source>
</evidence>
<dbReference type="Proteomes" id="UP000297641">
    <property type="component" value="Unassembled WGS sequence"/>
</dbReference>
<organism evidence="2 3">
    <name type="scientific">Leptospira bouyouniensis</name>
    <dbReference type="NCBI Taxonomy" id="2484911"/>
    <lineage>
        <taxon>Bacteria</taxon>
        <taxon>Pseudomonadati</taxon>
        <taxon>Spirochaetota</taxon>
        <taxon>Spirochaetia</taxon>
        <taxon>Leptospirales</taxon>
        <taxon>Leptospiraceae</taxon>
        <taxon>Leptospira</taxon>
    </lineage>
</organism>
<proteinExistence type="predicted"/>
<dbReference type="AlphaFoldDB" id="A0A7I0HMG7"/>
<evidence type="ECO:0000313" key="2">
    <source>
        <dbReference type="EMBL" id="TGL01900.1"/>
    </source>
</evidence>